<accession>A0A6S7J7H1</accession>
<dbReference type="SMART" id="SM01384">
    <property type="entry name" value="Ribosomal_L15e"/>
    <property type="match status" value="1"/>
</dbReference>
<evidence type="ECO:0000256" key="2">
    <source>
        <dbReference type="ARBA" id="ARBA00022980"/>
    </source>
</evidence>
<dbReference type="InterPro" id="IPR024794">
    <property type="entry name" value="Rbsml_eL15_core_dom_sf"/>
</dbReference>
<evidence type="ECO:0000256" key="4">
    <source>
        <dbReference type="RuleBase" id="RU000663"/>
    </source>
</evidence>
<dbReference type="InterPro" id="IPR020925">
    <property type="entry name" value="Ribosomal_eL15_CS"/>
</dbReference>
<evidence type="ECO:0000313" key="7">
    <source>
        <dbReference type="Proteomes" id="UP001152795"/>
    </source>
</evidence>
<dbReference type="Proteomes" id="UP001152795">
    <property type="component" value="Unassembled WGS sequence"/>
</dbReference>
<dbReference type="PROSITE" id="PS01194">
    <property type="entry name" value="RIBOSOMAL_L15E"/>
    <property type="match status" value="1"/>
</dbReference>
<evidence type="ECO:0000256" key="5">
    <source>
        <dbReference type="SAM" id="MobiDB-lite"/>
    </source>
</evidence>
<dbReference type="PANTHER" id="PTHR11847:SF4">
    <property type="entry name" value="LARGE RIBOSOMAL SUBUNIT PROTEIN EL15"/>
    <property type="match status" value="1"/>
</dbReference>
<dbReference type="GO" id="GO:0003735">
    <property type="term" value="F:structural constituent of ribosome"/>
    <property type="evidence" value="ECO:0007669"/>
    <property type="project" value="InterPro"/>
</dbReference>
<dbReference type="InterPro" id="IPR000439">
    <property type="entry name" value="Ribosomal_eL15"/>
</dbReference>
<evidence type="ECO:0000256" key="1">
    <source>
        <dbReference type="ARBA" id="ARBA00006857"/>
    </source>
</evidence>
<comment type="caution">
    <text evidence="6">The sequence shown here is derived from an EMBL/GenBank/DDBJ whole genome shotgun (WGS) entry which is preliminary data.</text>
</comment>
<keyword evidence="3 4" id="KW-0687">Ribonucleoprotein</keyword>
<keyword evidence="2 4" id="KW-0689">Ribosomal protein</keyword>
<comment type="similarity">
    <text evidence="1 4">Belongs to the eukaryotic ribosomal protein eL15 family.</text>
</comment>
<proteinExistence type="inferred from homology"/>
<dbReference type="SUPFAM" id="SSF54189">
    <property type="entry name" value="Ribosomal proteins S24e, L23 and L15e"/>
    <property type="match status" value="1"/>
</dbReference>
<dbReference type="PANTHER" id="PTHR11847">
    <property type="entry name" value="RIBOSOMAL PROTEIN L15"/>
    <property type="match status" value="1"/>
</dbReference>
<dbReference type="OrthoDB" id="10255148at2759"/>
<sequence>MGAYKYLEELYKKKQSDLLRFLLRVRCWQYRQLTTIHRASRPTRPDKARRLGYKAKQGYVVYRVRIRRGGRKRKCPKGNTHGKPVRQGVNKLKFQRSLRSVAEERAGRYCGGLRVLNSYWIGQDSTFKFFEVIMVDPAHNAIRRDPRINWICKAVHKHRELRGLTAVGRKNRGIRKGHLYNNVQGGSHRANWKKHNSLSLRRYR</sequence>
<dbReference type="Gene3D" id="3.40.1120.10">
    <property type="entry name" value="Ribosomal protein l15e"/>
    <property type="match status" value="1"/>
</dbReference>
<name>A0A6S7J7H1_PARCT</name>
<dbReference type="FunFam" id="3.40.1120.10:FF:000001">
    <property type="entry name" value="Ribosomal protein L15"/>
    <property type="match status" value="1"/>
</dbReference>
<dbReference type="NCBIfam" id="NF003269">
    <property type="entry name" value="PRK04243.1"/>
    <property type="match status" value="1"/>
</dbReference>
<dbReference type="GO" id="GO:0002181">
    <property type="term" value="P:cytoplasmic translation"/>
    <property type="evidence" value="ECO:0007669"/>
    <property type="project" value="TreeGrafter"/>
</dbReference>
<dbReference type="InterPro" id="IPR012678">
    <property type="entry name" value="Ribosomal_uL23/eL15/eS24_sf"/>
</dbReference>
<dbReference type="AlphaFoldDB" id="A0A6S7J7H1"/>
<feature type="region of interest" description="Disordered" evidence="5">
    <location>
        <begin position="185"/>
        <end position="204"/>
    </location>
</feature>
<dbReference type="GO" id="GO:0022625">
    <property type="term" value="C:cytosolic large ribosomal subunit"/>
    <property type="evidence" value="ECO:0007669"/>
    <property type="project" value="TreeGrafter"/>
</dbReference>
<reference evidence="6" key="1">
    <citation type="submission" date="2020-04" db="EMBL/GenBank/DDBJ databases">
        <authorList>
            <person name="Alioto T."/>
            <person name="Alioto T."/>
            <person name="Gomez Garrido J."/>
        </authorList>
    </citation>
    <scope>NUCLEOTIDE SEQUENCE</scope>
    <source>
        <strain evidence="6">A484AB</strain>
    </source>
</reference>
<protein>
    <recommendedName>
        <fullName evidence="4">Ribosomal protein L15</fullName>
    </recommendedName>
</protein>
<dbReference type="GO" id="GO:0003723">
    <property type="term" value="F:RNA binding"/>
    <property type="evidence" value="ECO:0007669"/>
    <property type="project" value="TreeGrafter"/>
</dbReference>
<dbReference type="Pfam" id="PF00827">
    <property type="entry name" value="Ribosomal_L15e"/>
    <property type="match status" value="1"/>
</dbReference>
<dbReference type="EMBL" id="CACRXK020013333">
    <property type="protein sequence ID" value="CAB4024970.1"/>
    <property type="molecule type" value="Genomic_DNA"/>
</dbReference>
<evidence type="ECO:0000256" key="3">
    <source>
        <dbReference type="ARBA" id="ARBA00023274"/>
    </source>
</evidence>
<feature type="compositionally biased region" description="Basic residues" evidence="5">
    <location>
        <begin position="190"/>
        <end position="204"/>
    </location>
</feature>
<organism evidence="6 7">
    <name type="scientific">Paramuricea clavata</name>
    <name type="common">Red gorgonian</name>
    <name type="synonym">Violescent sea-whip</name>
    <dbReference type="NCBI Taxonomy" id="317549"/>
    <lineage>
        <taxon>Eukaryota</taxon>
        <taxon>Metazoa</taxon>
        <taxon>Cnidaria</taxon>
        <taxon>Anthozoa</taxon>
        <taxon>Octocorallia</taxon>
        <taxon>Malacalcyonacea</taxon>
        <taxon>Plexauridae</taxon>
        <taxon>Paramuricea</taxon>
    </lineage>
</organism>
<gene>
    <name evidence="6" type="ORF">PACLA_8A022955</name>
</gene>
<keyword evidence="7" id="KW-1185">Reference proteome</keyword>
<evidence type="ECO:0000313" key="6">
    <source>
        <dbReference type="EMBL" id="CAB4024970.1"/>
    </source>
</evidence>